<dbReference type="Proteomes" id="UP000269721">
    <property type="component" value="Unassembled WGS sequence"/>
</dbReference>
<evidence type="ECO:0000313" key="2">
    <source>
        <dbReference type="Proteomes" id="UP000269721"/>
    </source>
</evidence>
<name>A0A4P9W135_9FUNG</name>
<dbReference type="EMBL" id="KZ998657">
    <property type="protein sequence ID" value="RKO85879.1"/>
    <property type="molecule type" value="Genomic_DNA"/>
</dbReference>
<organism evidence="1 2">
    <name type="scientific">Blyttiomyces helicus</name>
    <dbReference type="NCBI Taxonomy" id="388810"/>
    <lineage>
        <taxon>Eukaryota</taxon>
        <taxon>Fungi</taxon>
        <taxon>Fungi incertae sedis</taxon>
        <taxon>Chytridiomycota</taxon>
        <taxon>Chytridiomycota incertae sedis</taxon>
        <taxon>Chytridiomycetes</taxon>
        <taxon>Chytridiomycetes incertae sedis</taxon>
        <taxon>Blyttiomyces</taxon>
    </lineage>
</organism>
<proteinExistence type="predicted"/>
<feature type="non-terminal residue" evidence="1">
    <location>
        <position position="1"/>
    </location>
</feature>
<sequence>LRENGPQINSHEDIRAPVECVYECEVLHNMLAHFGDGWGELFKEEVVQWEPHLILASDEVDGKMLCINFYALMLPVNYQRGGLPI</sequence>
<protein>
    <submittedName>
        <fullName evidence="1">Uncharacterized protein</fullName>
    </submittedName>
</protein>
<dbReference type="OrthoDB" id="2408877at2759"/>
<reference evidence="2" key="1">
    <citation type="journal article" date="2018" name="Nat. Microbiol.">
        <title>Leveraging single-cell genomics to expand the fungal tree of life.</title>
        <authorList>
            <person name="Ahrendt S.R."/>
            <person name="Quandt C.A."/>
            <person name="Ciobanu D."/>
            <person name="Clum A."/>
            <person name="Salamov A."/>
            <person name="Andreopoulos B."/>
            <person name="Cheng J.F."/>
            <person name="Woyke T."/>
            <person name="Pelin A."/>
            <person name="Henrissat B."/>
            <person name="Reynolds N.K."/>
            <person name="Benny G.L."/>
            <person name="Smith M.E."/>
            <person name="James T.Y."/>
            <person name="Grigoriev I.V."/>
        </authorList>
    </citation>
    <scope>NUCLEOTIDE SEQUENCE [LARGE SCALE GENOMIC DNA]</scope>
</reference>
<gene>
    <name evidence="1" type="ORF">BDK51DRAFT_17948</name>
</gene>
<keyword evidence="2" id="KW-1185">Reference proteome</keyword>
<dbReference type="AlphaFoldDB" id="A0A4P9W135"/>
<evidence type="ECO:0000313" key="1">
    <source>
        <dbReference type="EMBL" id="RKO85879.1"/>
    </source>
</evidence>
<accession>A0A4P9W135</accession>